<evidence type="ECO:0000313" key="4">
    <source>
        <dbReference type="Proteomes" id="UP000516437"/>
    </source>
</evidence>
<feature type="domain" description="Retrotransposon Copia-like N-terminal" evidence="2">
    <location>
        <begin position="59"/>
        <end position="102"/>
    </location>
</feature>
<accession>A0A6A1VTV8</accession>
<proteinExistence type="predicted"/>
<name>A0A6A1VTV8_9ROSI</name>
<evidence type="ECO:0000313" key="3">
    <source>
        <dbReference type="EMBL" id="KAB1215377.1"/>
    </source>
</evidence>
<dbReference type="Pfam" id="PF14244">
    <property type="entry name" value="Retrotran_gag_3"/>
    <property type="match status" value="1"/>
</dbReference>
<dbReference type="InterPro" id="IPR029472">
    <property type="entry name" value="Copia-like_N"/>
</dbReference>
<reference evidence="3 4" key="1">
    <citation type="journal article" date="2019" name="Plant Biotechnol. J.">
        <title>The red bayberry genome and genetic basis of sex determination.</title>
        <authorList>
            <person name="Jia H.M."/>
            <person name="Jia H.J."/>
            <person name="Cai Q.L."/>
            <person name="Wang Y."/>
            <person name="Zhao H.B."/>
            <person name="Yang W.F."/>
            <person name="Wang G.Y."/>
            <person name="Li Y.H."/>
            <person name="Zhan D.L."/>
            <person name="Shen Y.T."/>
            <person name="Niu Q.F."/>
            <person name="Chang L."/>
            <person name="Qiu J."/>
            <person name="Zhao L."/>
            <person name="Xie H.B."/>
            <person name="Fu W.Y."/>
            <person name="Jin J."/>
            <person name="Li X.W."/>
            <person name="Jiao Y."/>
            <person name="Zhou C.C."/>
            <person name="Tu T."/>
            <person name="Chai C.Y."/>
            <person name="Gao J.L."/>
            <person name="Fan L.J."/>
            <person name="van de Weg E."/>
            <person name="Wang J.Y."/>
            <person name="Gao Z.S."/>
        </authorList>
    </citation>
    <scope>NUCLEOTIDE SEQUENCE [LARGE SCALE GENOMIC DNA]</scope>
    <source>
        <tissue evidence="3">Leaves</tissue>
    </source>
</reference>
<gene>
    <name evidence="3" type="ORF">CJ030_MR4G025289</name>
</gene>
<dbReference type="AlphaFoldDB" id="A0A6A1VTV8"/>
<sequence length="429" mass="48784">MADELNLQNTETPENPFAKTNIQNTETPENPFAKTNTEPSSRFLNFNDLSNPYRLDNGDNPATVLVADLLTSENYLSWSRSMRRALRAKNKLGFVNGDFLKPTDITDPLYDTWERCNDLVVSWIQNSVSLSVKTSLAFIDSARDMWMELQDRYTQPNGPRIFQLKKEVAGLMQENDSISVYYGKLKVLWDELAIYDPMPDCHCGKLKVLIDRQQRDYVIQFLMGLNDAYSNVRDQIMLLDLLPPVNRIFSMIQQQETHHKMTSNTPSPESMAFFTQRTFADSKSRPKQNFSPKQNRPFYTHCRITGHVLETCFKVGNAEPPTCNHCHMMGHIAEKCYKKHGYPPNHKLNPANRKVAANANVVLGDFEDDIDDTVAFTKAQYQQLLSLIQPNDSSSHSANQAQTVLKSVASASNATKMSGPFVLDHDWDG</sequence>
<evidence type="ECO:0000259" key="2">
    <source>
        <dbReference type="Pfam" id="PF14244"/>
    </source>
</evidence>
<dbReference type="PANTHER" id="PTHR37610:SF100">
    <property type="entry name" value="COPIA-LIKE POLYPROTEIN_RETROTRANSPOSON"/>
    <property type="match status" value="1"/>
</dbReference>
<dbReference type="EMBL" id="RXIC02000022">
    <property type="protein sequence ID" value="KAB1215377.1"/>
    <property type="molecule type" value="Genomic_DNA"/>
</dbReference>
<evidence type="ECO:0000256" key="1">
    <source>
        <dbReference type="SAM" id="MobiDB-lite"/>
    </source>
</evidence>
<dbReference type="PANTHER" id="PTHR37610">
    <property type="entry name" value="CCHC-TYPE DOMAIN-CONTAINING PROTEIN"/>
    <property type="match status" value="1"/>
</dbReference>
<dbReference type="OrthoDB" id="5544992at2759"/>
<comment type="caution">
    <text evidence="3">The sequence shown here is derived from an EMBL/GenBank/DDBJ whole genome shotgun (WGS) entry which is preliminary data.</text>
</comment>
<dbReference type="Proteomes" id="UP000516437">
    <property type="component" value="Chromosome 4"/>
</dbReference>
<feature type="region of interest" description="Disordered" evidence="1">
    <location>
        <begin position="1"/>
        <end position="38"/>
    </location>
</feature>
<keyword evidence="4" id="KW-1185">Reference proteome</keyword>
<organism evidence="3 4">
    <name type="scientific">Morella rubra</name>
    <name type="common">Chinese bayberry</name>
    <dbReference type="NCBI Taxonomy" id="262757"/>
    <lineage>
        <taxon>Eukaryota</taxon>
        <taxon>Viridiplantae</taxon>
        <taxon>Streptophyta</taxon>
        <taxon>Embryophyta</taxon>
        <taxon>Tracheophyta</taxon>
        <taxon>Spermatophyta</taxon>
        <taxon>Magnoliopsida</taxon>
        <taxon>eudicotyledons</taxon>
        <taxon>Gunneridae</taxon>
        <taxon>Pentapetalae</taxon>
        <taxon>rosids</taxon>
        <taxon>fabids</taxon>
        <taxon>Fagales</taxon>
        <taxon>Myricaceae</taxon>
        <taxon>Morella</taxon>
    </lineage>
</organism>
<protein>
    <recommendedName>
        <fullName evidence="2">Retrotransposon Copia-like N-terminal domain-containing protein</fullName>
    </recommendedName>
</protein>